<dbReference type="AlphaFoldDB" id="A0A645AI09"/>
<protein>
    <submittedName>
        <fullName evidence="3">Aldo-keto reductase YhdN</fullName>
        <ecNumber evidence="3">1.1.1.-</ecNumber>
    </submittedName>
</protein>
<evidence type="ECO:0000313" key="3">
    <source>
        <dbReference type="EMBL" id="MPM52852.1"/>
    </source>
</evidence>
<dbReference type="GO" id="GO:0005829">
    <property type="term" value="C:cytosol"/>
    <property type="evidence" value="ECO:0007669"/>
    <property type="project" value="TreeGrafter"/>
</dbReference>
<gene>
    <name evidence="3" type="primary">yhdN_5</name>
    <name evidence="3" type="ORF">SDC9_99616</name>
</gene>
<dbReference type="GO" id="GO:0016491">
    <property type="term" value="F:oxidoreductase activity"/>
    <property type="evidence" value="ECO:0007669"/>
    <property type="project" value="UniProtKB-KW"/>
</dbReference>
<comment type="caution">
    <text evidence="3">The sequence shown here is derived from an EMBL/GenBank/DDBJ whole genome shotgun (WGS) entry which is preliminary data.</text>
</comment>
<dbReference type="InterPro" id="IPR050523">
    <property type="entry name" value="AKR_Detox_Biosynth"/>
</dbReference>
<feature type="domain" description="NADP-dependent oxidoreductase" evidence="2">
    <location>
        <begin position="5"/>
        <end position="283"/>
    </location>
</feature>
<evidence type="ECO:0000256" key="1">
    <source>
        <dbReference type="ARBA" id="ARBA00023002"/>
    </source>
</evidence>
<proteinExistence type="predicted"/>
<dbReference type="SUPFAM" id="SSF51430">
    <property type="entry name" value="NAD(P)-linked oxidoreductase"/>
    <property type="match status" value="1"/>
</dbReference>
<dbReference type="PANTHER" id="PTHR43364">
    <property type="entry name" value="NADH-SPECIFIC METHYLGLYOXAL REDUCTASE-RELATED"/>
    <property type="match status" value="1"/>
</dbReference>
<name>A0A645AI09_9ZZZZ</name>
<dbReference type="Pfam" id="PF00248">
    <property type="entry name" value="Aldo_ket_red"/>
    <property type="match status" value="1"/>
</dbReference>
<dbReference type="InterPro" id="IPR020471">
    <property type="entry name" value="AKR"/>
</dbReference>
<keyword evidence="1 3" id="KW-0560">Oxidoreductase</keyword>
<dbReference type="PANTHER" id="PTHR43364:SF4">
    <property type="entry name" value="NAD(P)-LINKED OXIDOREDUCTASE SUPERFAMILY PROTEIN"/>
    <property type="match status" value="1"/>
</dbReference>
<dbReference type="EC" id="1.1.1.-" evidence="3"/>
<dbReference type="InterPro" id="IPR023210">
    <property type="entry name" value="NADP_OxRdtase_dom"/>
</dbReference>
<sequence length="304" mass="33649">MKKSELGLGTWQFGPSHGFWTEAAEEAPQTLIRFALSHPIRHIDTAPAYGNGLSEQRIGSILASLPNRGELHIASKFMPKTVKTVRHDVEKSLGRLKTSYLDTLYMHWPSSSVPLKPILDAALQLVEEGLVHTLGLCNTPLSLLETLEDVPFTTLQIPCSLLWTKDLESLRSYAKQRSIKLVGYSPLGLGLLGGNHREKPKDQRSSLYVYDTAAYPHYLKLLDTIEELASKKGCSPAQIALLWALHQNFSTILVGARSTAQLAQSIACSELTLDEQEKSVLDEMAGRLVSHAPASCDNLFGYRW</sequence>
<dbReference type="PRINTS" id="PR00069">
    <property type="entry name" value="ALDKETRDTASE"/>
</dbReference>
<dbReference type="InterPro" id="IPR036812">
    <property type="entry name" value="NAD(P)_OxRdtase_dom_sf"/>
</dbReference>
<dbReference type="Gene3D" id="3.20.20.100">
    <property type="entry name" value="NADP-dependent oxidoreductase domain"/>
    <property type="match status" value="1"/>
</dbReference>
<accession>A0A645AI09</accession>
<evidence type="ECO:0000259" key="2">
    <source>
        <dbReference type="Pfam" id="PF00248"/>
    </source>
</evidence>
<reference evidence="3" key="1">
    <citation type="submission" date="2019-08" db="EMBL/GenBank/DDBJ databases">
        <authorList>
            <person name="Kucharzyk K."/>
            <person name="Murdoch R.W."/>
            <person name="Higgins S."/>
            <person name="Loffler F."/>
        </authorList>
    </citation>
    <scope>NUCLEOTIDE SEQUENCE</scope>
</reference>
<organism evidence="3">
    <name type="scientific">bioreactor metagenome</name>
    <dbReference type="NCBI Taxonomy" id="1076179"/>
    <lineage>
        <taxon>unclassified sequences</taxon>
        <taxon>metagenomes</taxon>
        <taxon>ecological metagenomes</taxon>
    </lineage>
</organism>
<dbReference type="EMBL" id="VSSQ01014057">
    <property type="protein sequence ID" value="MPM52852.1"/>
    <property type="molecule type" value="Genomic_DNA"/>
</dbReference>